<name>A0A6L5YKS3_9FIRM</name>
<dbReference type="GO" id="GO:0003677">
    <property type="term" value="F:DNA binding"/>
    <property type="evidence" value="ECO:0007669"/>
    <property type="project" value="InterPro"/>
</dbReference>
<dbReference type="GO" id="GO:0003700">
    <property type="term" value="F:DNA-binding transcription factor activity"/>
    <property type="evidence" value="ECO:0007669"/>
    <property type="project" value="InterPro"/>
</dbReference>
<dbReference type="InterPro" id="IPR016032">
    <property type="entry name" value="Sig_transdc_resp-reg_C-effctor"/>
</dbReference>
<keyword evidence="3" id="KW-1185">Reference proteome</keyword>
<dbReference type="Proteomes" id="UP000476055">
    <property type="component" value="Unassembled WGS sequence"/>
</dbReference>
<dbReference type="GO" id="GO:0042173">
    <property type="term" value="P:regulation of sporulation resulting in formation of a cellular spore"/>
    <property type="evidence" value="ECO:0007669"/>
    <property type="project" value="InterPro"/>
</dbReference>
<dbReference type="InterPro" id="IPR014879">
    <property type="entry name" value="Spo0A_C"/>
</dbReference>
<dbReference type="Pfam" id="PF08769">
    <property type="entry name" value="Spo0A_C"/>
    <property type="match status" value="1"/>
</dbReference>
<dbReference type="InterPro" id="IPR036388">
    <property type="entry name" value="WH-like_DNA-bd_sf"/>
</dbReference>
<reference evidence="2 3" key="1">
    <citation type="submission" date="2019-08" db="EMBL/GenBank/DDBJ databases">
        <title>In-depth cultivation of the pig gut microbiome towards novel bacterial diversity and tailored functional studies.</title>
        <authorList>
            <person name="Wylensek D."/>
            <person name="Hitch T.C.A."/>
            <person name="Clavel T."/>
        </authorList>
    </citation>
    <scope>NUCLEOTIDE SEQUENCE [LARGE SCALE GENOMIC DNA]</scope>
    <source>
        <strain evidence="2 3">WCA3-601-WT-6H</strain>
    </source>
</reference>
<dbReference type="GO" id="GO:0005737">
    <property type="term" value="C:cytoplasm"/>
    <property type="evidence" value="ECO:0007669"/>
    <property type="project" value="InterPro"/>
</dbReference>
<dbReference type="EMBL" id="VUMU01000018">
    <property type="protein sequence ID" value="MST59016.1"/>
    <property type="molecule type" value="Genomic_DNA"/>
</dbReference>
<comment type="caution">
    <text evidence="2">The sequence shown here is derived from an EMBL/GenBank/DDBJ whole genome shotgun (WGS) entry which is preliminary data.</text>
</comment>
<feature type="domain" description="Sporulation initiation factor Spo0A C-terminal" evidence="1">
    <location>
        <begin position="2"/>
        <end position="100"/>
    </location>
</feature>
<organism evidence="2 3">
    <name type="scientific">Waltera intestinalis</name>
    <dbReference type="NCBI Taxonomy" id="2606635"/>
    <lineage>
        <taxon>Bacteria</taxon>
        <taxon>Bacillati</taxon>
        <taxon>Bacillota</taxon>
        <taxon>Clostridia</taxon>
        <taxon>Lachnospirales</taxon>
        <taxon>Lachnospiraceae</taxon>
        <taxon>Waltera</taxon>
    </lineage>
</organism>
<evidence type="ECO:0000313" key="3">
    <source>
        <dbReference type="Proteomes" id="UP000476055"/>
    </source>
</evidence>
<protein>
    <submittedName>
        <fullName evidence="2">Phosphoglycolate phosphatase</fullName>
    </submittedName>
</protein>
<evidence type="ECO:0000259" key="1">
    <source>
        <dbReference type="Pfam" id="PF08769"/>
    </source>
</evidence>
<evidence type="ECO:0000313" key="2">
    <source>
        <dbReference type="EMBL" id="MST59016.1"/>
    </source>
</evidence>
<gene>
    <name evidence="2" type="ORF">FYJ59_12370</name>
</gene>
<sequence>MLEIGVPAHLKGYHYLRDAIILSGKDMEVVSSVTKLLYPTIAKHFKTTDQKVERAIRNAIEVSWTRGNVETFEKIFGYSAASGRNRPTNSEYIARIADNIRLDYKTM</sequence>
<accession>A0A6L5YKS3</accession>
<dbReference type="GO" id="GO:0005509">
    <property type="term" value="F:calcium ion binding"/>
    <property type="evidence" value="ECO:0007669"/>
    <property type="project" value="InterPro"/>
</dbReference>
<dbReference type="SUPFAM" id="SSF46894">
    <property type="entry name" value="C-terminal effector domain of the bipartite response regulators"/>
    <property type="match status" value="1"/>
</dbReference>
<dbReference type="AlphaFoldDB" id="A0A6L5YKS3"/>
<proteinExistence type="predicted"/>
<dbReference type="Gene3D" id="1.10.10.10">
    <property type="entry name" value="Winged helix-like DNA-binding domain superfamily/Winged helix DNA-binding domain"/>
    <property type="match status" value="1"/>
</dbReference>